<reference evidence="5 6" key="2">
    <citation type="submission" date="2017-08" db="EMBL/GenBank/DDBJ databases">
        <authorList>
            <person name="de Groot N.N."/>
        </authorList>
    </citation>
    <scope>NUCLEOTIDE SEQUENCE [LARGE SCALE GENOMIC DNA]</scope>
    <source>
        <strain evidence="5">Orrdi1</strain>
    </source>
</reference>
<evidence type="ECO:0000313" key="4">
    <source>
        <dbReference type="EMBL" id="SBT26409.1"/>
    </source>
</evidence>
<dbReference type="InterPro" id="IPR028081">
    <property type="entry name" value="Leu-bd"/>
</dbReference>
<evidence type="ECO:0000313" key="6">
    <source>
        <dbReference type="Proteomes" id="UP000078558"/>
    </source>
</evidence>
<dbReference type="Pfam" id="PF13458">
    <property type="entry name" value="Peripla_BP_6"/>
    <property type="match status" value="1"/>
</dbReference>
<dbReference type="CDD" id="cd06338">
    <property type="entry name" value="PBP1_ABC_ligand_binding-like"/>
    <property type="match status" value="1"/>
</dbReference>
<sequence length="410" mass="43834">MHHLMGFSAASARRLWRAVVGGALACLAATASLPSLAEKPLRIGAPLALSGGLAEEGKKQQVAYQLWLERIQAQGGIMIGGAKVPVELVTYDYQSDEKRAQQLAERLITQDRVDFMTAPFGSGHAKVVAGVAERYGVPVIAVASSEPVHNQGYKHLFGTLAPSVGLIDTMIEYFTAQRPGTGTIAVLGRDDVFPKVMATTMSRQAAKAGLKVVYDTLYPVGTMDFSAALTAIKAARPDWIYVTGYTSDLILARKQMADLGVDAPILTMVTGPAYPEFVDGLGPLAENVTSATWWHASQTYSSDDVFGGTQAFAQAVRDRTGKDPDYVHASSAAALVVLQKAVEAAGTRDRAKVRDALAGLDVMTFYGPVKFREDGMNMNRELPIIQIHDGNPVVLFPVPAQASALRLSAK</sequence>
<accession>A0A1C3K4H5</accession>
<dbReference type="Gene3D" id="3.40.50.2300">
    <property type="match status" value="2"/>
</dbReference>
<dbReference type="OrthoDB" id="9783240at2"/>
<evidence type="ECO:0000256" key="1">
    <source>
        <dbReference type="ARBA" id="ARBA00010062"/>
    </source>
</evidence>
<dbReference type="KEGG" id="odi:ODI_R0384"/>
<dbReference type="SUPFAM" id="SSF53822">
    <property type="entry name" value="Periplasmic binding protein-like I"/>
    <property type="match status" value="1"/>
</dbReference>
<keyword evidence="6" id="KW-1185">Reference proteome</keyword>
<proteinExistence type="inferred from homology"/>
<dbReference type="InterPro" id="IPR051010">
    <property type="entry name" value="BCAA_transport"/>
</dbReference>
<feature type="domain" description="Leucine-binding protein" evidence="3">
    <location>
        <begin position="40"/>
        <end position="390"/>
    </location>
</feature>
<dbReference type="EMBL" id="FLRC01000033">
    <property type="protein sequence ID" value="SBT26409.1"/>
    <property type="molecule type" value="Genomic_DNA"/>
</dbReference>
<dbReference type="AlphaFoldDB" id="A0A1C3K4H5"/>
<evidence type="ECO:0000256" key="2">
    <source>
        <dbReference type="ARBA" id="ARBA00022729"/>
    </source>
</evidence>
<dbReference type="PANTHER" id="PTHR30483">
    <property type="entry name" value="LEUCINE-SPECIFIC-BINDING PROTEIN"/>
    <property type="match status" value="1"/>
</dbReference>
<dbReference type="EMBL" id="LT907988">
    <property type="protein sequence ID" value="SOE46634.1"/>
    <property type="molecule type" value="Genomic_DNA"/>
</dbReference>
<organism evidence="4 6">
    <name type="scientific">Orrella dioscoreae</name>
    <dbReference type="NCBI Taxonomy" id="1851544"/>
    <lineage>
        <taxon>Bacteria</taxon>
        <taxon>Pseudomonadati</taxon>
        <taxon>Pseudomonadota</taxon>
        <taxon>Betaproteobacteria</taxon>
        <taxon>Burkholderiales</taxon>
        <taxon>Alcaligenaceae</taxon>
        <taxon>Orrella</taxon>
    </lineage>
</organism>
<dbReference type="InterPro" id="IPR028082">
    <property type="entry name" value="Peripla_BP_I"/>
</dbReference>
<protein>
    <submittedName>
        <fullName evidence="4 5">Branched-chain amino acid transporter substrate-binding protein</fullName>
    </submittedName>
</protein>
<dbReference type="Proteomes" id="UP000078558">
    <property type="component" value="Chromosome I"/>
</dbReference>
<dbReference type="STRING" id="1851544.ODI_04182"/>
<reference evidence="4 6" key="1">
    <citation type="submission" date="2016-06" db="EMBL/GenBank/DDBJ databases">
        <authorList>
            <person name="Kjaerup R.B."/>
            <person name="Dalgaard T.S."/>
            <person name="Juul-Madsen H.R."/>
        </authorList>
    </citation>
    <scope>NUCLEOTIDE SEQUENCE [LARGE SCALE GENOMIC DNA]</scope>
    <source>
        <strain evidence="4">Orrdi1</strain>
    </source>
</reference>
<name>A0A1C3K4H5_9BURK</name>
<evidence type="ECO:0000313" key="5">
    <source>
        <dbReference type="EMBL" id="SOE46634.1"/>
    </source>
</evidence>
<evidence type="ECO:0000259" key="3">
    <source>
        <dbReference type="Pfam" id="PF13458"/>
    </source>
</evidence>
<keyword evidence="2" id="KW-0732">Signal</keyword>
<gene>
    <name evidence="4" type="ORF">ODI_04182</name>
    <name evidence="5" type="ORF">ODI_R0384</name>
</gene>
<comment type="similarity">
    <text evidence="1">Belongs to the leucine-binding protein family.</text>
</comment>
<dbReference type="PANTHER" id="PTHR30483:SF37">
    <property type="entry name" value="ABC TRANSPORTER SUBSTRATE-BINDING PROTEIN"/>
    <property type="match status" value="1"/>
</dbReference>